<dbReference type="AlphaFoldDB" id="A0A8C6M308"/>
<reference evidence="14" key="2">
    <citation type="submission" date="2025-09" db="UniProtKB">
        <authorList>
            <consortium name="Ensembl"/>
        </authorList>
    </citation>
    <scope>IDENTIFICATION</scope>
</reference>
<gene>
    <name evidence="14" type="primary">LOC107372541</name>
</gene>
<feature type="domain" description="C2H2-type" evidence="13">
    <location>
        <begin position="271"/>
        <end position="298"/>
    </location>
</feature>
<dbReference type="PROSITE" id="PS00028">
    <property type="entry name" value="ZINC_FINGER_C2H2_1"/>
    <property type="match status" value="4"/>
</dbReference>
<feature type="compositionally biased region" description="Basic and acidic residues" evidence="12">
    <location>
        <begin position="182"/>
        <end position="201"/>
    </location>
</feature>
<dbReference type="PANTHER" id="PTHR23235">
    <property type="entry name" value="KRUEPPEL-LIKE TRANSCRIPTION FACTOR"/>
    <property type="match status" value="1"/>
</dbReference>
<evidence type="ECO:0000256" key="1">
    <source>
        <dbReference type="ARBA" id="ARBA00004123"/>
    </source>
</evidence>
<feature type="domain" description="C2H2-type" evidence="13">
    <location>
        <begin position="215"/>
        <end position="242"/>
    </location>
</feature>
<dbReference type="GeneTree" id="ENSGT01150000286959"/>
<keyword evidence="15" id="KW-1185">Reference proteome</keyword>
<dbReference type="GO" id="GO:0000981">
    <property type="term" value="F:DNA-binding transcription factor activity, RNA polymerase II-specific"/>
    <property type="evidence" value="ECO:0007669"/>
    <property type="project" value="TreeGrafter"/>
</dbReference>
<dbReference type="FunFam" id="3.30.160.60:FF:000446">
    <property type="entry name" value="Zinc finger protein"/>
    <property type="match status" value="1"/>
</dbReference>
<name>A0A8C6M308_NOTFU</name>
<dbReference type="Ensembl" id="ENSNFUT00015029051.1">
    <property type="protein sequence ID" value="ENSNFUP00015027808.1"/>
    <property type="gene ID" value="ENSNFUG00015013448.1"/>
</dbReference>
<dbReference type="GO" id="GO:0000122">
    <property type="term" value="P:negative regulation of transcription by RNA polymerase II"/>
    <property type="evidence" value="ECO:0007669"/>
    <property type="project" value="UniProtKB-ARBA"/>
</dbReference>
<keyword evidence="10" id="KW-0539">Nucleus</keyword>
<evidence type="ECO:0000256" key="4">
    <source>
        <dbReference type="ARBA" id="ARBA00022737"/>
    </source>
</evidence>
<dbReference type="Gene3D" id="3.30.160.60">
    <property type="entry name" value="Classic Zinc Finger"/>
    <property type="match status" value="4"/>
</dbReference>
<keyword evidence="9" id="KW-0804">Transcription</keyword>
<evidence type="ECO:0000256" key="8">
    <source>
        <dbReference type="ARBA" id="ARBA00023125"/>
    </source>
</evidence>
<feature type="domain" description="C2H2-type" evidence="13">
    <location>
        <begin position="299"/>
        <end position="323"/>
    </location>
</feature>
<keyword evidence="7" id="KW-0805">Transcription regulation</keyword>
<evidence type="ECO:0000256" key="9">
    <source>
        <dbReference type="ARBA" id="ARBA00023163"/>
    </source>
</evidence>
<comment type="subcellular location">
    <subcellularLocation>
        <location evidence="1">Nucleus</location>
    </subcellularLocation>
</comment>
<dbReference type="OrthoDB" id="654211at2759"/>
<evidence type="ECO:0000256" key="2">
    <source>
        <dbReference type="ARBA" id="ARBA00006991"/>
    </source>
</evidence>
<evidence type="ECO:0000256" key="7">
    <source>
        <dbReference type="ARBA" id="ARBA00023015"/>
    </source>
</evidence>
<organism evidence="14 15">
    <name type="scientific">Nothobranchius furzeri</name>
    <name type="common">Turquoise killifish</name>
    <dbReference type="NCBI Taxonomy" id="105023"/>
    <lineage>
        <taxon>Eukaryota</taxon>
        <taxon>Metazoa</taxon>
        <taxon>Chordata</taxon>
        <taxon>Craniata</taxon>
        <taxon>Vertebrata</taxon>
        <taxon>Euteleostomi</taxon>
        <taxon>Actinopterygii</taxon>
        <taxon>Neopterygii</taxon>
        <taxon>Teleostei</taxon>
        <taxon>Neoteleostei</taxon>
        <taxon>Acanthomorphata</taxon>
        <taxon>Ovalentaria</taxon>
        <taxon>Atherinomorphae</taxon>
        <taxon>Cyprinodontiformes</taxon>
        <taxon>Nothobranchiidae</taxon>
        <taxon>Nothobranchius</taxon>
    </lineage>
</organism>
<dbReference type="Pfam" id="PF00096">
    <property type="entry name" value="zf-C2H2"/>
    <property type="match status" value="4"/>
</dbReference>
<dbReference type="InterPro" id="IPR013087">
    <property type="entry name" value="Znf_C2H2_type"/>
</dbReference>
<reference evidence="14" key="1">
    <citation type="submission" date="2025-08" db="UniProtKB">
        <authorList>
            <consortium name="Ensembl"/>
        </authorList>
    </citation>
    <scope>IDENTIFICATION</scope>
</reference>
<dbReference type="FunFam" id="3.30.160.60:FF:002716">
    <property type="entry name" value="Zinc finger protein 212"/>
    <property type="match status" value="1"/>
</dbReference>
<evidence type="ECO:0000256" key="12">
    <source>
        <dbReference type="SAM" id="MobiDB-lite"/>
    </source>
</evidence>
<dbReference type="SUPFAM" id="SSF57667">
    <property type="entry name" value="beta-beta-alpha zinc fingers"/>
    <property type="match status" value="2"/>
</dbReference>
<keyword evidence="5 11" id="KW-0863">Zinc-finger</keyword>
<feature type="domain" description="C2H2-type" evidence="13">
    <location>
        <begin position="243"/>
        <end position="270"/>
    </location>
</feature>
<protein>
    <recommendedName>
        <fullName evidence="13">C2H2-type domain-containing protein</fullName>
    </recommendedName>
</protein>
<comment type="similarity">
    <text evidence="2">Belongs to the krueppel C2H2-type zinc-finger protein family.</text>
</comment>
<dbReference type="GO" id="GO:0000978">
    <property type="term" value="F:RNA polymerase II cis-regulatory region sequence-specific DNA binding"/>
    <property type="evidence" value="ECO:0007669"/>
    <property type="project" value="TreeGrafter"/>
</dbReference>
<dbReference type="InterPro" id="IPR036236">
    <property type="entry name" value="Znf_C2H2_sf"/>
</dbReference>
<sequence length="323" mass="37672">MSSAQALREFISERLTAAAGEIFSEFERTIVRYEEEIDRQRRLLETSRKPRILHPAERPPRYDWKEEELTDLQDRNQNRKSCDQKQPEPTRDEPEPQRKEPEGLLMKTDQDASEPLPSTVDQDEGVLKQETETFMVTPGYSDRNQSEPEPNRDQLLSQSHPESENQYREESRNKESGSNGDEELRPNQRCPQTRDDRDGPRVRRCRRTHTREKLFYCETCGKCFSQIGNLTAHLRVHTGEKPFTCSVCGKSFSQSNNLPSHMRTHTGERPFPCDTCGKSFSHRCSLVYHMRTHTGEKPYPCRICGKHFSQKGNLSYHMRTGHR</sequence>
<evidence type="ECO:0000256" key="3">
    <source>
        <dbReference type="ARBA" id="ARBA00022723"/>
    </source>
</evidence>
<dbReference type="FunFam" id="3.30.160.60:FF:003288">
    <property type="entry name" value="Uncharacterized protein"/>
    <property type="match status" value="1"/>
</dbReference>
<accession>A0A8C6M308</accession>
<evidence type="ECO:0000259" key="13">
    <source>
        <dbReference type="PROSITE" id="PS50157"/>
    </source>
</evidence>
<evidence type="ECO:0000313" key="14">
    <source>
        <dbReference type="Ensembl" id="ENSNFUP00015027808.1"/>
    </source>
</evidence>
<keyword evidence="8" id="KW-0238">DNA-binding</keyword>
<keyword evidence="3" id="KW-0479">Metal-binding</keyword>
<proteinExistence type="inferred from homology"/>
<dbReference type="PANTHER" id="PTHR23235:SF142">
    <property type="entry name" value="ZINC FINGER PROTEIN 384"/>
    <property type="match status" value="1"/>
</dbReference>
<evidence type="ECO:0000313" key="15">
    <source>
        <dbReference type="Proteomes" id="UP000694548"/>
    </source>
</evidence>
<dbReference type="GO" id="GO:0005634">
    <property type="term" value="C:nucleus"/>
    <property type="evidence" value="ECO:0007669"/>
    <property type="project" value="UniProtKB-SubCell"/>
</dbReference>
<dbReference type="GO" id="GO:0008270">
    <property type="term" value="F:zinc ion binding"/>
    <property type="evidence" value="ECO:0007669"/>
    <property type="project" value="UniProtKB-KW"/>
</dbReference>
<dbReference type="FunFam" id="3.30.160.60:FF:001465">
    <property type="entry name" value="Zinc finger protein 560"/>
    <property type="match status" value="1"/>
</dbReference>
<evidence type="ECO:0000256" key="10">
    <source>
        <dbReference type="ARBA" id="ARBA00023242"/>
    </source>
</evidence>
<dbReference type="Proteomes" id="UP000694548">
    <property type="component" value="Unassembled WGS sequence"/>
</dbReference>
<keyword evidence="6" id="KW-0862">Zinc</keyword>
<evidence type="ECO:0000256" key="11">
    <source>
        <dbReference type="PROSITE-ProRule" id="PRU00042"/>
    </source>
</evidence>
<dbReference type="SMART" id="SM00355">
    <property type="entry name" value="ZnF_C2H2"/>
    <property type="match status" value="4"/>
</dbReference>
<keyword evidence="4" id="KW-0677">Repeat</keyword>
<evidence type="ECO:0000256" key="6">
    <source>
        <dbReference type="ARBA" id="ARBA00022833"/>
    </source>
</evidence>
<evidence type="ECO:0000256" key="5">
    <source>
        <dbReference type="ARBA" id="ARBA00022771"/>
    </source>
</evidence>
<feature type="compositionally biased region" description="Basic and acidic residues" evidence="12">
    <location>
        <begin position="42"/>
        <end position="64"/>
    </location>
</feature>
<feature type="region of interest" description="Disordered" evidence="12">
    <location>
        <begin position="42"/>
        <end position="203"/>
    </location>
</feature>
<feature type="compositionally biased region" description="Basic and acidic residues" evidence="12">
    <location>
        <begin position="72"/>
        <end position="102"/>
    </location>
</feature>
<feature type="compositionally biased region" description="Basic and acidic residues" evidence="12">
    <location>
        <begin position="161"/>
        <end position="175"/>
    </location>
</feature>
<dbReference type="PROSITE" id="PS50157">
    <property type="entry name" value="ZINC_FINGER_C2H2_2"/>
    <property type="match status" value="4"/>
</dbReference>